<dbReference type="EMBL" id="UOED01000062">
    <property type="protein sequence ID" value="VAV90806.1"/>
    <property type="molecule type" value="Genomic_DNA"/>
</dbReference>
<reference evidence="1" key="1">
    <citation type="submission" date="2018-06" db="EMBL/GenBank/DDBJ databases">
        <authorList>
            <person name="Zhirakovskaya E."/>
        </authorList>
    </citation>
    <scope>NUCLEOTIDE SEQUENCE</scope>
</reference>
<protein>
    <submittedName>
        <fullName evidence="1">Uncharacterized protein</fullName>
    </submittedName>
</protein>
<dbReference type="InterPro" id="IPR011659">
    <property type="entry name" value="WD40"/>
</dbReference>
<proteinExistence type="predicted"/>
<evidence type="ECO:0000313" key="1">
    <source>
        <dbReference type="EMBL" id="VAV90806.1"/>
    </source>
</evidence>
<name>A0A3B0RQG0_9ZZZZ</name>
<dbReference type="Pfam" id="PF07676">
    <property type="entry name" value="PD40"/>
    <property type="match status" value="1"/>
</dbReference>
<gene>
    <name evidence="1" type="ORF">MNBD_ALPHA02-154</name>
</gene>
<dbReference type="SUPFAM" id="SSF82171">
    <property type="entry name" value="DPP6 N-terminal domain-like"/>
    <property type="match status" value="1"/>
</dbReference>
<accession>A0A3B0RQG0</accession>
<dbReference type="Gene3D" id="2.120.10.30">
    <property type="entry name" value="TolB, C-terminal domain"/>
    <property type="match status" value="1"/>
</dbReference>
<dbReference type="AlphaFoldDB" id="A0A3B0RQG0"/>
<organism evidence="1">
    <name type="scientific">hydrothermal vent metagenome</name>
    <dbReference type="NCBI Taxonomy" id="652676"/>
    <lineage>
        <taxon>unclassified sequences</taxon>
        <taxon>metagenomes</taxon>
        <taxon>ecological metagenomes</taxon>
    </lineage>
</organism>
<sequence length="370" mass="41234">MTIPHRFGLLFLCLASISLATPAGAVTPEEVKMVQSKAAISMEKLRAHMMAGDDVSKIIPMMKNVKILADKGDLGAANRLLDKILLSFNALEMPEMPDTAPVFINPRQVTITGYKQNVMEAFITGDGQYLFFNNDTGDNPKTDKDIFYARRINDVTFKFMGEIKGVNSAEVDGVPTMDRMGNFYFVSTRNYSKPNSFATLYSGKFKDGRVSDLKAHPEVSLNLPGWLNMDAEISADGKTLYTTQTYFSNDMPEQSYFQVAHLKNGKFEIDSHSNAIFDRINTADIEYGASISSDGRELYFTRLSYENGGKFTSYYATRPNNQTPFSSPQPITAITGYAEAPAITADGRLLYFHKKTGNKFQLYVLARAKN</sequence>
<dbReference type="InterPro" id="IPR011042">
    <property type="entry name" value="6-blade_b-propeller_TolB-like"/>
</dbReference>